<protein>
    <submittedName>
        <fullName evidence="2">Uncharacterized protein</fullName>
    </submittedName>
</protein>
<dbReference type="Proteomes" id="UP000218209">
    <property type="component" value="Unassembled WGS sequence"/>
</dbReference>
<feature type="region of interest" description="Disordered" evidence="1">
    <location>
        <begin position="158"/>
        <end position="501"/>
    </location>
</feature>
<dbReference type="AlphaFoldDB" id="A0A1X6P8M3"/>
<accession>A0A1X6P8M3</accession>
<feature type="compositionally biased region" description="Low complexity" evidence="1">
    <location>
        <begin position="158"/>
        <end position="179"/>
    </location>
</feature>
<feature type="compositionally biased region" description="Low complexity" evidence="1">
    <location>
        <begin position="296"/>
        <end position="313"/>
    </location>
</feature>
<sequence>MGPGGSAPVAAPRPVKTKSLVPPAAKPPASNGSPPRAAHPAATAAELFSPAAAGEDATESPAPATFGGFEPLGSNAAAMAIEPAVPETGGDLSKASRSRIGSGPLSFGPTSVGLDRAAGSERTSGGTLGRLGRLSPVLNVPVGVGNAWGGEEVGASAVAAAAGAAPPRAGAGVPAGRPRNAVGRMLSFTKDKGAASGGKGGKADGGKGDGGKATDAPASHRSSNPMVRLVSFSRNKEGKKGSHDEEKDGPPGGGGVGKSSHGGGIVGLARSISSRRDKKEPHRRKQREKDNEEAARAAAAAAAAAAKTAAPLAQSPDARHLGPSMAAVDGLDVTSPVSSRASTSSRAICSPAEGGGGGTADGTAGGRTSRGATLKDCTADLDDELDAAPQSRRASERATTTGLASRPSGRLLSFRSGKEKKEAKAAKDGADGAPKEDKKSKSRASVSGLVRSVSRRKDKESKTGGRGLGGSAISPLSSTGSSIKSPSSAASGARSPTSDGMSWADLNTSEVKKAAHLDVAVRIPVLIPAPYSGPASKSNWHVNFLTMPHNALRREVSDLYEMLLAMVDFGGGLKKADFRDLRSWWSVFARFARDWLDVEKRLLFPWVNATGAHDWELQATLRELRTTKEFIDMKLDELAIYLDGFESMPPTEMFSLLYKCVDTLAPRLMGYFCTQERVFPANVRATYSADDVVRLEKEMVEALLHGPPAALAGGGRSTTGGSGQDSLCALSRGMTDAKHLKVWVQRNLSATARLSYGKWVKSFNESHRGVVRNFKERAPTAA</sequence>
<feature type="compositionally biased region" description="Low complexity" evidence="1">
    <location>
        <begin position="443"/>
        <end position="452"/>
    </location>
</feature>
<gene>
    <name evidence="2" type="ORF">BU14_0166s0023</name>
</gene>
<name>A0A1X6P8M3_PORUM</name>
<organism evidence="2 3">
    <name type="scientific">Porphyra umbilicalis</name>
    <name type="common">Purple laver</name>
    <name type="synonym">Red alga</name>
    <dbReference type="NCBI Taxonomy" id="2786"/>
    <lineage>
        <taxon>Eukaryota</taxon>
        <taxon>Rhodophyta</taxon>
        <taxon>Bangiophyceae</taxon>
        <taxon>Bangiales</taxon>
        <taxon>Bangiaceae</taxon>
        <taxon>Porphyra</taxon>
    </lineage>
</organism>
<feature type="compositionally biased region" description="Low complexity" evidence="1">
    <location>
        <begin position="34"/>
        <end position="45"/>
    </location>
</feature>
<evidence type="ECO:0000313" key="2">
    <source>
        <dbReference type="EMBL" id="OSX76983.1"/>
    </source>
</evidence>
<dbReference type="OrthoDB" id="3779at2759"/>
<reference evidence="2 3" key="1">
    <citation type="submission" date="2017-03" db="EMBL/GenBank/DDBJ databases">
        <title>WGS assembly of Porphyra umbilicalis.</title>
        <authorList>
            <person name="Brawley S.H."/>
            <person name="Blouin N.A."/>
            <person name="Ficko-Blean E."/>
            <person name="Wheeler G.L."/>
            <person name="Lohr M."/>
            <person name="Goodson H.V."/>
            <person name="Jenkins J.W."/>
            <person name="Blaby-Haas C.E."/>
            <person name="Helliwell K.E."/>
            <person name="Chan C."/>
            <person name="Marriage T."/>
            <person name="Bhattacharya D."/>
            <person name="Klein A.S."/>
            <person name="Badis Y."/>
            <person name="Brodie J."/>
            <person name="Cao Y."/>
            <person name="Collen J."/>
            <person name="Dittami S.M."/>
            <person name="Gachon C.M."/>
            <person name="Green B.R."/>
            <person name="Karpowicz S."/>
            <person name="Kim J.W."/>
            <person name="Kudahl U."/>
            <person name="Lin S."/>
            <person name="Michel G."/>
            <person name="Mittag M."/>
            <person name="Olson B.J."/>
            <person name="Pangilinan J."/>
            <person name="Peng Y."/>
            <person name="Qiu H."/>
            <person name="Shu S."/>
            <person name="Singer J.T."/>
            <person name="Smith A.G."/>
            <person name="Sprecher B.N."/>
            <person name="Wagner V."/>
            <person name="Wang W."/>
            <person name="Wang Z.-Y."/>
            <person name="Yan J."/>
            <person name="Yarish C."/>
            <person name="Zoeuner-Riek S."/>
            <person name="Zhuang Y."/>
            <person name="Zou Y."/>
            <person name="Lindquist E.A."/>
            <person name="Grimwood J."/>
            <person name="Barry K."/>
            <person name="Rokhsar D.S."/>
            <person name="Schmutz J."/>
            <person name="Stiller J.W."/>
            <person name="Grossman A.R."/>
            <person name="Prochnik S.E."/>
        </authorList>
    </citation>
    <scope>NUCLEOTIDE SEQUENCE [LARGE SCALE GENOMIC DNA]</scope>
    <source>
        <strain evidence="2">4086291</strain>
    </source>
</reference>
<dbReference type="EMBL" id="KV918849">
    <property type="protein sequence ID" value="OSX76983.1"/>
    <property type="molecule type" value="Genomic_DNA"/>
</dbReference>
<dbReference type="Gene3D" id="1.20.120.520">
    <property type="entry name" value="nmb1532 protein domain like"/>
    <property type="match status" value="1"/>
</dbReference>
<proteinExistence type="predicted"/>
<feature type="compositionally biased region" description="Basic and acidic residues" evidence="1">
    <location>
        <begin position="234"/>
        <end position="249"/>
    </location>
</feature>
<feature type="compositionally biased region" description="Low complexity" evidence="1">
    <location>
        <begin position="333"/>
        <end position="347"/>
    </location>
</feature>
<feature type="region of interest" description="Disordered" evidence="1">
    <location>
        <begin position="1"/>
        <end position="133"/>
    </location>
</feature>
<feature type="compositionally biased region" description="Gly residues" evidence="1">
    <location>
        <begin position="250"/>
        <end position="266"/>
    </location>
</feature>
<keyword evidence="3" id="KW-1185">Reference proteome</keyword>
<evidence type="ECO:0000313" key="3">
    <source>
        <dbReference type="Proteomes" id="UP000218209"/>
    </source>
</evidence>
<evidence type="ECO:0000256" key="1">
    <source>
        <dbReference type="SAM" id="MobiDB-lite"/>
    </source>
</evidence>
<feature type="compositionally biased region" description="Basic and acidic residues" evidence="1">
    <location>
        <begin position="416"/>
        <end position="439"/>
    </location>
</feature>
<feature type="compositionally biased region" description="Low complexity" evidence="1">
    <location>
        <begin position="471"/>
        <end position="498"/>
    </location>
</feature>
<feature type="compositionally biased region" description="Basic and acidic residues" evidence="1">
    <location>
        <begin position="201"/>
        <end position="212"/>
    </location>
</feature>
<feature type="compositionally biased region" description="Low complexity" evidence="1">
    <location>
        <begin position="122"/>
        <end position="133"/>
    </location>
</feature>
<feature type="compositionally biased region" description="Gly residues" evidence="1">
    <location>
        <begin position="353"/>
        <end position="365"/>
    </location>
</feature>